<comment type="caution">
    <text evidence="2">The sequence shown here is derived from an EMBL/GenBank/DDBJ whole genome shotgun (WGS) entry which is preliminary data.</text>
</comment>
<gene>
    <name evidence="2" type="ORF">R1sor_005364</name>
</gene>
<accession>A0ABD3HJC2</accession>
<keyword evidence="3" id="KW-1185">Reference proteome</keyword>
<organism evidence="2 3">
    <name type="scientific">Riccia sorocarpa</name>
    <dbReference type="NCBI Taxonomy" id="122646"/>
    <lineage>
        <taxon>Eukaryota</taxon>
        <taxon>Viridiplantae</taxon>
        <taxon>Streptophyta</taxon>
        <taxon>Embryophyta</taxon>
        <taxon>Marchantiophyta</taxon>
        <taxon>Marchantiopsida</taxon>
        <taxon>Marchantiidae</taxon>
        <taxon>Marchantiales</taxon>
        <taxon>Ricciaceae</taxon>
        <taxon>Riccia</taxon>
    </lineage>
</organism>
<evidence type="ECO:0000313" key="3">
    <source>
        <dbReference type="Proteomes" id="UP001633002"/>
    </source>
</evidence>
<evidence type="ECO:0000313" key="2">
    <source>
        <dbReference type="EMBL" id="KAL3691713.1"/>
    </source>
</evidence>
<reference evidence="2 3" key="1">
    <citation type="submission" date="2024-09" db="EMBL/GenBank/DDBJ databases">
        <title>Chromosome-scale assembly of Riccia sorocarpa.</title>
        <authorList>
            <person name="Paukszto L."/>
        </authorList>
    </citation>
    <scope>NUCLEOTIDE SEQUENCE [LARGE SCALE GENOMIC DNA]</scope>
    <source>
        <strain evidence="2">LP-2024</strain>
        <tissue evidence="2">Aerial parts of the thallus</tissue>
    </source>
</reference>
<protein>
    <submittedName>
        <fullName evidence="2">Uncharacterized protein</fullName>
    </submittedName>
</protein>
<feature type="compositionally biased region" description="Acidic residues" evidence="1">
    <location>
        <begin position="1"/>
        <end position="20"/>
    </location>
</feature>
<name>A0ABD3HJC2_9MARC</name>
<dbReference type="Proteomes" id="UP001633002">
    <property type="component" value="Unassembled WGS sequence"/>
</dbReference>
<evidence type="ECO:0000256" key="1">
    <source>
        <dbReference type="SAM" id="MobiDB-lite"/>
    </source>
</evidence>
<feature type="region of interest" description="Disordered" evidence="1">
    <location>
        <begin position="1"/>
        <end position="93"/>
    </location>
</feature>
<dbReference type="AlphaFoldDB" id="A0ABD3HJC2"/>
<sequence length="159" mass="17325">MAEQTRDEDDDNDSAADGEDEQPHDNDQQEVLQVHPNIDAVHHNDAEATDADAHPQQAQANDPAVSNRGGLAQQKTQNPEDKHRMVPLIDTDNFGDGGAEDKVMLQDLLHASYALGYRTEASKARATTSSMTFPDSIPLVKTAAAEKEPLTNDLSNKPR</sequence>
<proteinExistence type="predicted"/>
<dbReference type="EMBL" id="JBJQOH010000003">
    <property type="protein sequence ID" value="KAL3691713.1"/>
    <property type="molecule type" value="Genomic_DNA"/>
</dbReference>